<sequence>MHGKDDRVILPPNGTGRESRVRPDLRDIRSVLEIAIILDDPLKLGFGSGVQAHGLRLLAYLVGGSREEVGEGAESVTIDPVGYGTPRSLGRHEACIAQHSEMNRSVRAQGTGLVCEPGGGQAFAMAGEGQDDVQSHGLGECGELAGDIGLLHFEGIAVVAWDRKTF</sequence>
<protein>
    <submittedName>
        <fullName evidence="2">Uncharacterized protein</fullName>
    </submittedName>
</protein>
<dbReference type="EMBL" id="CP092471">
    <property type="protein sequence ID" value="UVI38398.1"/>
    <property type="molecule type" value="Genomic_DNA"/>
</dbReference>
<evidence type="ECO:0000313" key="2">
    <source>
        <dbReference type="EMBL" id="UVI38398.1"/>
    </source>
</evidence>
<keyword evidence="3" id="KW-1185">Reference proteome</keyword>
<gene>
    <name evidence="2" type="ORF">L1F33_09000</name>
</gene>
<evidence type="ECO:0000313" key="3">
    <source>
        <dbReference type="Proteomes" id="UP001065265"/>
    </source>
</evidence>
<feature type="region of interest" description="Disordered" evidence="1">
    <location>
        <begin position="1"/>
        <end position="21"/>
    </location>
</feature>
<accession>A0ABY5SV09</accession>
<evidence type="ECO:0000256" key="1">
    <source>
        <dbReference type="SAM" id="MobiDB-lite"/>
    </source>
</evidence>
<reference evidence="2" key="1">
    <citation type="submission" date="2022-02" db="EMBL/GenBank/DDBJ databases">
        <title>Qipengyuania spongiae sp. nov., isolated from marine sponge.</title>
        <authorList>
            <person name="Li Z."/>
            <person name="Zhang M."/>
        </authorList>
    </citation>
    <scope>NUCLEOTIDE SEQUENCE</scope>
    <source>
        <strain evidence="2">PHS-Z21</strain>
    </source>
</reference>
<name>A0ABY5SV09_9SPHN</name>
<proteinExistence type="predicted"/>
<organism evidence="2 3">
    <name type="scientific">Qipengyuania spongiae</name>
    <dbReference type="NCBI Taxonomy" id="2909673"/>
    <lineage>
        <taxon>Bacteria</taxon>
        <taxon>Pseudomonadati</taxon>
        <taxon>Pseudomonadota</taxon>
        <taxon>Alphaproteobacteria</taxon>
        <taxon>Sphingomonadales</taxon>
        <taxon>Erythrobacteraceae</taxon>
        <taxon>Qipengyuania</taxon>
    </lineage>
</organism>
<dbReference type="Proteomes" id="UP001065265">
    <property type="component" value="Chromosome"/>
</dbReference>